<comment type="caution">
    <text evidence="2">The sequence shown here is derived from an EMBL/GenBank/DDBJ whole genome shotgun (WGS) entry which is preliminary data.</text>
</comment>
<evidence type="ECO:0000313" key="2">
    <source>
        <dbReference type="EMBL" id="GBP80709.1"/>
    </source>
</evidence>
<feature type="region of interest" description="Disordered" evidence="1">
    <location>
        <begin position="25"/>
        <end position="55"/>
    </location>
</feature>
<keyword evidence="3" id="KW-1185">Reference proteome</keyword>
<proteinExistence type="predicted"/>
<evidence type="ECO:0000256" key="1">
    <source>
        <dbReference type="SAM" id="MobiDB-lite"/>
    </source>
</evidence>
<reference evidence="2 3" key="1">
    <citation type="journal article" date="2019" name="Commun. Biol.">
        <title>The bagworm genome reveals a unique fibroin gene that provides high tensile strength.</title>
        <authorList>
            <person name="Kono N."/>
            <person name="Nakamura H."/>
            <person name="Ohtoshi R."/>
            <person name="Tomita M."/>
            <person name="Numata K."/>
            <person name="Arakawa K."/>
        </authorList>
    </citation>
    <scope>NUCLEOTIDE SEQUENCE [LARGE SCALE GENOMIC DNA]</scope>
</reference>
<gene>
    <name evidence="2" type="ORF">EVAR_59086_1</name>
</gene>
<evidence type="ECO:0000313" key="3">
    <source>
        <dbReference type="Proteomes" id="UP000299102"/>
    </source>
</evidence>
<dbReference type="EMBL" id="BGZK01001476">
    <property type="protein sequence ID" value="GBP80709.1"/>
    <property type="molecule type" value="Genomic_DNA"/>
</dbReference>
<sequence length="261" mass="28996">MAQRPAAVDRALAALALRETSSKSETFPTNISNRKSVGKIDNQRNPHCPHPDVIIDDKSTETDILEHYLRRRRLQNSINVHPGDVRRPASLEETTVSPRDREDSVDPPYGQRALVDVGLRFATSYEEQVSSEMVLTLHSLCRGCSTCVKINAAYTEWFDIHKGVKQGCLAPPLLLNLFTNSILIFHGFIQIGTMTDSINRNRKRNGEQYRESRTGGIEIENKTKAEIESGTEITMKNATGSGIRSSSEIKIDSGTEIKSGA</sequence>
<feature type="compositionally biased region" description="Polar residues" evidence="1">
    <location>
        <begin position="25"/>
        <end position="35"/>
    </location>
</feature>
<accession>A0A4C1Z1I6</accession>
<dbReference type="OrthoDB" id="6741038at2759"/>
<feature type="region of interest" description="Disordered" evidence="1">
    <location>
        <begin position="79"/>
        <end position="109"/>
    </location>
</feature>
<name>A0A4C1Z1I6_EUMVA</name>
<protein>
    <recommendedName>
        <fullName evidence="4">Reverse transcriptase domain-containing protein</fullName>
    </recommendedName>
</protein>
<feature type="compositionally biased region" description="Basic and acidic residues" evidence="1">
    <location>
        <begin position="41"/>
        <end position="55"/>
    </location>
</feature>
<organism evidence="2 3">
    <name type="scientific">Eumeta variegata</name>
    <name type="common">Bagworm moth</name>
    <name type="synonym">Eumeta japonica</name>
    <dbReference type="NCBI Taxonomy" id="151549"/>
    <lineage>
        <taxon>Eukaryota</taxon>
        <taxon>Metazoa</taxon>
        <taxon>Ecdysozoa</taxon>
        <taxon>Arthropoda</taxon>
        <taxon>Hexapoda</taxon>
        <taxon>Insecta</taxon>
        <taxon>Pterygota</taxon>
        <taxon>Neoptera</taxon>
        <taxon>Endopterygota</taxon>
        <taxon>Lepidoptera</taxon>
        <taxon>Glossata</taxon>
        <taxon>Ditrysia</taxon>
        <taxon>Tineoidea</taxon>
        <taxon>Psychidae</taxon>
        <taxon>Oiketicinae</taxon>
        <taxon>Eumeta</taxon>
    </lineage>
</organism>
<dbReference type="AlphaFoldDB" id="A0A4C1Z1I6"/>
<dbReference type="Proteomes" id="UP000299102">
    <property type="component" value="Unassembled WGS sequence"/>
</dbReference>
<evidence type="ECO:0008006" key="4">
    <source>
        <dbReference type="Google" id="ProtNLM"/>
    </source>
</evidence>